<feature type="region of interest" description="Disordered" evidence="1">
    <location>
        <begin position="228"/>
        <end position="521"/>
    </location>
</feature>
<dbReference type="Pfam" id="PF01607">
    <property type="entry name" value="CBM_14"/>
    <property type="match status" value="1"/>
</dbReference>
<comment type="caution">
    <text evidence="4">The sequence shown here is derived from an EMBL/GenBank/DDBJ whole genome shotgun (WGS) entry which is preliminary data.</text>
</comment>
<evidence type="ECO:0000313" key="5">
    <source>
        <dbReference type="Proteomes" id="UP001432146"/>
    </source>
</evidence>
<feature type="chain" id="PRO_5043822204" description="Chitin-binding type-2 domain-containing protein" evidence="2">
    <location>
        <begin position="20"/>
        <end position="770"/>
    </location>
</feature>
<keyword evidence="5" id="KW-1185">Reference proteome</keyword>
<feature type="region of interest" description="Disordered" evidence="1">
    <location>
        <begin position="693"/>
        <end position="712"/>
    </location>
</feature>
<accession>A0AAW0ZC14</accession>
<dbReference type="SUPFAM" id="SSF57625">
    <property type="entry name" value="Invertebrate chitin-binding proteins"/>
    <property type="match status" value="2"/>
</dbReference>
<dbReference type="InterPro" id="IPR002557">
    <property type="entry name" value="Chitin-bd_dom"/>
</dbReference>
<dbReference type="GO" id="GO:0008061">
    <property type="term" value="F:chitin binding"/>
    <property type="evidence" value="ECO:0007669"/>
    <property type="project" value="InterPro"/>
</dbReference>
<feature type="compositionally biased region" description="Basic and acidic residues" evidence="1">
    <location>
        <begin position="600"/>
        <end position="610"/>
    </location>
</feature>
<feature type="region of interest" description="Disordered" evidence="1">
    <location>
        <begin position="555"/>
        <end position="633"/>
    </location>
</feature>
<dbReference type="GO" id="GO:0005576">
    <property type="term" value="C:extracellular region"/>
    <property type="evidence" value="ECO:0007669"/>
    <property type="project" value="InterPro"/>
</dbReference>
<reference evidence="4 5" key="1">
    <citation type="submission" date="2024-05" db="EMBL/GenBank/DDBJ databases">
        <title>The nuclear and mitochondrial genome assemblies of Tetragonisca angustula (Apidae: Meliponini), a tiny yet remarkable pollinator in the Neotropics.</title>
        <authorList>
            <person name="Ferrari R."/>
            <person name="Ricardo P.C."/>
            <person name="Dias F.C."/>
            <person name="Araujo N.S."/>
            <person name="Soares D.O."/>
            <person name="Zhou Q.-S."/>
            <person name="Zhu C.-D."/>
            <person name="Coutinho L."/>
            <person name="Airas M.C."/>
            <person name="Batista T.M."/>
        </authorList>
    </citation>
    <scope>NUCLEOTIDE SEQUENCE [LARGE SCALE GENOMIC DNA]</scope>
    <source>
        <strain evidence="4">ASF017062</strain>
        <tissue evidence="4">Abdomen</tissue>
    </source>
</reference>
<evidence type="ECO:0000313" key="4">
    <source>
        <dbReference type="EMBL" id="KAK9295179.1"/>
    </source>
</evidence>
<evidence type="ECO:0000256" key="1">
    <source>
        <dbReference type="SAM" id="MobiDB-lite"/>
    </source>
</evidence>
<dbReference type="EMBL" id="JAWNGG020000280">
    <property type="protein sequence ID" value="KAK9295179.1"/>
    <property type="molecule type" value="Genomic_DNA"/>
</dbReference>
<name>A0AAW0ZC14_9HYME</name>
<protein>
    <recommendedName>
        <fullName evidence="3">Chitin-binding type-2 domain-containing protein</fullName>
    </recommendedName>
</protein>
<proteinExistence type="predicted"/>
<feature type="compositionally biased region" description="Low complexity" evidence="1">
    <location>
        <begin position="474"/>
        <end position="494"/>
    </location>
</feature>
<dbReference type="AlphaFoldDB" id="A0AAW0ZC14"/>
<feature type="compositionally biased region" description="Low complexity" evidence="1">
    <location>
        <begin position="584"/>
        <end position="594"/>
    </location>
</feature>
<feature type="compositionally biased region" description="Low complexity" evidence="1">
    <location>
        <begin position="413"/>
        <end position="424"/>
    </location>
</feature>
<evidence type="ECO:0000259" key="3">
    <source>
        <dbReference type="PROSITE" id="PS50940"/>
    </source>
</evidence>
<dbReference type="SMART" id="SM00494">
    <property type="entry name" value="ChtBD2"/>
    <property type="match status" value="2"/>
</dbReference>
<feature type="compositionally biased region" description="Polar residues" evidence="1">
    <location>
        <begin position="310"/>
        <end position="327"/>
    </location>
</feature>
<evidence type="ECO:0000256" key="2">
    <source>
        <dbReference type="SAM" id="SignalP"/>
    </source>
</evidence>
<dbReference type="InterPro" id="IPR036508">
    <property type="entry name" value="Chitin-bd_dom_sf"/>
</dbReference>
<dbReference type="PROSITE" id="PS50940">
    <property type="entry name" value="CHIT_BIND_II"/>
    <property type="match status" value="1"/>
</dbReference>
<feature type="compositionally biased region" description="Polar residues" evidence="1">
    <location>
        <begin position="565"/>
        <end position="576"/>
    </location>
</feature>
<feature type="domain" description="Chitin-binding type-2" evidence="3">
    <location>
        <begin position="149"/>
        <end position="205"/>
    </location>
</feature>
<organism evidence="4 5">
    <name type="scientific">Tetragonisca angustula</name>
    <dbReference type="NCBI Taxonomy" id="166442"/>
    <lineage>
        <taxon>Eukaryota</taxon>
        <taxon>Metazoa</taxon>
        <taxon>Ecdysozoa</taxon>
        <taxon>Arthropoda</taxon>
        <taxon>Hexapoda</taxon>
        <taxon>Insecta</taxon>
        <taxon>Pterygota</taxon>
        <taxon>Neoptera</taxon>
        <taxon>Endopterygota</taxon>
        <taxon>Hymenoptera</taxon>
        <taxon>Apocrita</taxon>
        <taxon>Aculeata</taxon>
        <taxon>Apoidea</taxon>
        <taxon>Anthophila</taxon>
        <taxon>Apidae</taxon>
        <taxon>Tetragonisca</taxon>
    </lineage>
</organism>
<feature type="compositionally biased region" description="Low complexity" evidence="1">
    <location>
        <begin position="365"/>
        <end position="396"/>
    </location>
</feature>
<dbReference type="Gene3D" id="2.170.140.10">
    <property type="entry name" value="Chitin binding domain"/>
    <property type="match status" value="2"/>
</dbReference>
<sequence length="770" mass="84926">MKSFILIFLLQFVVLIVVSQPVSELAEVDDTDNTNYGVHRYPRNLKSRYPPCRINQYFDEDKGHCMNMIGGGRALYINNTKSCESNTLIPHCTNPRYYYICKKDKIILAECSQMRHFDTHLQKCVLVPHGKYISAINRENSDISDSSQHLECRKLGSFPVPNNCGLFYTCSVSGHRVHQNFYTCPKNTAYDRETELCKPSHTCHQRKPSSLCEGRLFPQLLRSSREEKSRHCETIFTDEEETATPTSHDDKILSTTTARAVPPISEFTRSDDNSDIITTTERAPEKSRSTNTDLAIRTTETIAEDATTEVNSPTVTNDNGELSTTLGPSEDRTETTTNDSNEQSGTASTILNDSTTSGNKEPEISTNEPSTEIPSSEEISQDSTTETESIGTTSSILVDRETSGNTEPEEQTTETSSSTMSLEIETTEEPNVENETPSGSAEDATTPSNAESNEEPILPTEPSLEIPTDESDFSTTGESTTEISTLSTILTSSSDVENESTTEVNPPFVETSTEDSEEIKGESITGIVPTEPFSEIGTPGVFIAENQEFTEEPITETEITDITPNILTDSPLSSIKETLEETNTETGTNNSSLEITTPRKSSEDDGKESNEQVPNEDESTESSNNNSNGMITTEPTSWISTAEQPLLQNDNTVPEINTEEIITEEPNSTPSASDISSIDLTSVKNDDFDAHIESSTEPVESSYKRPHSPITDTENVCNNVAEKESAIKPEHTHFGKMRSKNVALPLASAVSSIIDKIKHCLKKIFEELHH</sequence>
<keyword evidence="2" id="KW-0732">Signal</keyword>
<feature type="signal peptide" evidence="2">
    <location>
        <begin position="1"/>
        <end position="19"/>
    </location>
</feature>
<dbReference type="Proteomes" id="UP001432146">
    <property type="component" value="Unassembled WGS sequence"/>
</dbReference>
<gene>
    <name evidence="4" type="ORF">QLX08_010423</name>
</gene>
<feature type="compositionally biased region" description="Polar residues" evidence="1">
    <location>
        <begin position="335"/>
        <end position="359"/>
    </location>
</feature>